<feature type="region of interest" description="Disordered" evidence="1">
    <location>
        <begin position="772"/>
        <end position="795"/>
    </location>
</feature>
<proteinExistence type="predicted"/>
<sequence length="926" mass="106114">MLAALRLTRLRAGTIAQERNYASFYRRSKTQREEWRRGIQFKSTAGKNGRKRKEEKEKEQARKARTEELKPFGYGLAMVQKGQPSLAEKVLPLLRREERLEIQWAMQPTKIASPVAFPSPDYSDFGFESILSPEYGEYSESPTPPLTPPSIQALHEMLFQLPSNDVYPAALRLLHDLRALHVTIPPSSLFERAAVSGNDFLLWMQYYPPYSYDHALFPLLIPYLRKSPILPEALSELALLLASKGYLAFCVRHLLPRIFKYAPPDFSEDPFELQRLYFTAVRHLVAAGHGVEAVSLFPDPTAESANDIASAIPLRTYDMLLAKPFQRQEPFDGYHRRIEWIKHVVDTKIAQWKQAREGEQSGEPFQAKATSKPCIDWSSLPRALRTLARALLSSDPTHFPSTADLVRFYTHYIYLRASSPTRINALTLLFTRTTRLSVRSGTESASYRAISHLLFAHMVLLFRLASTSYGSAYSQGFKDAGLSETQSLPPIGRPAHRALLRLFHTFFHLQGVPRHHVLEAVNMTSEEYSTPEAHFYISTLSSLPTSITFVPLTQPSDKIQRIRRRTTFFPHLFPTRLHISLVWQSVAYLASTPRALGLLWDELVAYASTNVEKVEEESEKSAENELEQVKRDVQTKLYSDEPPSTTKVEGEFSASNRSIQSHLPIIAECFTPFIVKLMHATYHSRRKPQFALQSPIHSPTHILRTLLSLRLSPTIYHYTEMARWWAWNGEEGQVWVVLERLEGGIKSEDRAGEKEIESGREREKDHRLLHVSAVNGSESTPLSSPSPRTDTDLPTPDLPLYVSLMRAFLTSPKYRGVRSVLPSYVHRPSDSRSLLNSTTSYPPHIPPYTSSTTLPTRLRRLHALWLLWERMERRFGREWLLRELMLSDGNGKNYDQKEESKSAETRRFFRKAVADWRNLAHLKQRK</sequence>
<organism evidence="2 3">
    <name type="scientific">Rhodocollybia butyracea</name>
    <dbReference type="NCBI Taxonomy" id="206335"/>
    <lineage>
        <taxon>Eukaryota</taxon>
        <taxon>Fungi</taxon>
        <taxon>Dikarya</taxon>
        <taxon>Basidiomycota</taxon>
        <taxon>Agaricomycotina</taxon>
        <taxon>Agaricomycetes</taxon>
        <taxon>Agaricomycetidae</taxon>
        <taxon>Agaricales</taxon>
        <taxon>Marasmiineae</taxon>
        <taxon>Omphalotaceae</taxon>
        <taxon>Rhodocollybia</taxon>
    </lineage>
</organism>
<evidence type="ECO:0000313" key="2">
    <source>
        <dbReference type="EMBL" id="KAF9042699.1"/>
    </source>
</evidence>
<dbReference type="OrthoDB" id="185373at2759"/>
<feature type="compositionally biased region" description="Basic and acidic residues" evidence="1">
    <location>
        <begin position="52"/>
        <end position="63"/>
    </location>
</feature>
<comment type="caution">
    <text evidence="2">The sequence shown here is derived from an EMBL/GenBank/DDBJ whole genome shotgun (WGS) entry which is preliminary data.</text>
</comment>
<feature type="compositionally biased region" description="Low complexity" evidence="1">
    <location>
        <begin position="783"/>
        <end position="795"/>
    </location>
</feature>
<reference evidence="2" key="1">
    <citation type="submission" date="2020-11" db="EMBL/GenBank/DDBJ databases">
        <authorList>
            <consortium name="DOE Joint Genome Institute"/>
            <person name="Ahrendt S."/>
            <person name="Riley R."/>
            <person name="Andreopoulos W."/>
            <person name="Labutti K."/>
            <person name="Pangilinan J."/>
            <person name="Ruiz-Duenas F.J."/>
            <person name="Barrasa J.M."/>
            <person name="Sanchez-Garcia M."/>
            <person name="Camarero S."/>
            <person name="Miyauchi S."/>
            <person name="Serrano A."/>
            <person name="Linde D."/>
            <person name="Babiker R."/>
            <person name="Drula E."/>
            <person name="Ayuso-Fernandez I."/>
            <person name="Pacheco R."/>
            <person name="Padilla G."/>
            <person name="Ferreira P."/>
            <person name="Barriuso J."/>
            <person name="Kellner H."/>
            <person name="Castanera R."/>
            <person name="Alfaro M."/>
            <person name="Ramirez L."/>
            <person name="Pisabarro A.G."/>
            <person name="Kuo A."/>
            <person name="Tritt A."/>
            <person name="Lipzen A."/>
            <person name="He G."/>
            <person name="Yan M."/>
            <person name="Ng V."/>
            <person name="Cullen D."/>
            <person name="Martin F."/>
            <person name="Rosso M.-N."/>
            <person name="Henrissat B."/>
            <person name="Hibbett D."/>
            <person name="Martinez A.T."/>
            <person name="Grigoriev I.V."/>
        </authorList>
    </citation>
    <scope>NUCLEOTIDE SEQUENCE</scope>
    <source>
        <strain evidence="2">AH 40177</strain>
    </source>
</reference>
<gene>
    <name evidence="2" type="ORF">BDP27DRAFT_1347107</name>
</gene>
<feature type="region of interest" description="Disordered" evidence="1">
    <location>
        <begin position="36"/>
        <end position="63"/>
    </location>
</feature>
<dbReference type="EMBL" id="JADNRY010000540">
    <property type="protein sequence ID" value="KAF9042699.1"/>
    <property type="molecule type" value="Genomic_DNA"/>
</dbReference>
<name>A0A9P5P4Z8_9AGAR</name>
<evidence type="ECO:0000256" key="1">
    <source>
        <dbReference type="SAM" id="MobiDB-lite"/>
    </source>
</evidence>
<accession>A0A9P5P4Z8</accession>
<keyword evidence="3" id="KW-1185">Reference proteome</keyword>
<dbReference type="Proteomes" id="UP000772434">
    <property type="component" value="Unassembled WGS sequence"/>
</dbReference>
<protein>
    <submittedName>
        <fullName evidence="2">Uncharacterized protein</fullName>
    </submittedName>
</protein>
<dbReference type="AlphaFoldDB" id="A0A9P5P4Z8"/>
<evidence type="ECO:0000313" key="3">
    <source>
        <dbReference type="Proteomes" id="UP000772434"/>
    </source>
</evidence>